<organism evidence="1 2">
    <name type="scientific">Chitinophaga tropicalis</name>
    <dbReference type="NCBI Taxonomy" id="2683588"/>
    <lineage>
        <taxon>Bacteria</taxon>
        <taxon>Pseudomonadati</taxon>
        <taxon>Bacteroidota</taxon>
        <taxon>Chitinophagia</taxon>
        <taxon>Chitinophagales</taxon>
        <taxon>Chitinophagaceae</taxon>
        <taxon>Chitinophaga</taxon>
    </lineage>
</organism>
<proteinExistence type="predicted"/>
<name>A0A7K1U5D7_9BACT</name>
<accession>A0A7K1U5D7</accession>
<dbReference type="Proteomes" id="UP000461730">
    <property type="component" value="Unassembled WGS sequence"/>
</dbReference>
<protein>
    <submittedName>
        <fullName evidence="1">Uncharacterized protein</fullName>
    </submittedName>
</protein>
<keyword evidence="2" id="KW-1185">Reference proteome</keyword>
<comment type="caution">
    <text evidence="1">The sequence shown here is derived from an EMBL/GenBank/DDBJ whole genome shotgun (WGS) entry which is preliminary data.</text>
</comment>
<dbReference type="EMBL" id="WRXN01000006">
    <property type="protein sequence ID" value="MVT09573.1"/>
    <property type="molecule type" value="Genomic_DNA"/>
</dbReference>
<dbReference type="RefSeq" id="WP_157307019.1">
    <property type="nucleotide sequence ID" value="NZ_WRXN01000006.1"/>
</dbReference>
<dbReference type="AlphaFoldDB" id="A0A7K1U5D7"/>
<gene>
    <name evidence="1" type="ORF">GO493_14990</name>
</gene>
<evidence type="ECO:0000313" key="2">
    <source>
        <dbReference type="Proteomes" id="UP000461730"/>
    </source>
</evidence>
<reference evidence="1 2" key="1">
    <citation type="submission" date="2019-12" db="EMBL/GenBank/DDBJ databases">
        <title>Chitinophaga sp. strain ysch24 (GDMCC 1.1355), whole genome shotgun sequence.</title>
        <authorList>
            <person name="Zhang X."/>
        </authorList>
    </citation>
    <scope>NUCLEOTIDE SEQUENCE [LARGE SCALE GENOMIC DNA]</scope>
    <source>
        <strain evidence="2">ysch24</strain>
    </source>
</reference>
<sequence>MKKGIIRLLYRKVIDINSKKPWDKLVFEATWQELLMQAQYYNQEKKYNTFAELLANVPNAEKLHFLVTPSIIGYLQQLGGKVPDILNNTGKHTLPFAGYRFEIINSDLRDKNKHQVAVNFISAPLTWYDTINNMLLVSVNNEQENGETLTELFSMQPYLSIYSLKETV</sequence>
<evidence type="ECO:0000313" key="1">
    <source>
        <dbReference type="EMBL" id="MVT09573.1"/>
    </source>
</evidence>